<dbReference type="SUPFAM" id="SSF50685">
    <property type="entry name" value="Barwin-like endoglucanases"/>
    <property type="match status" value="1"/>
</dbReference>
<evidence type="ECO:0000313" key="5">
    <source>
        <dbReference type="Proteomes" id="UP000217199"/>
    </source>
</evidence>
<dbReference type="STRING" id="2282107.A0A286U8T1"/>
<dbReference type="Proteomes" id="UP000217199">
    <property type="component" value="Unassembled WGS sequence"/>
</dbReference>
<protein>
    <submittedName>
        <fullName evidence="4">Expansin family</fullName>
    </submittedName>
</protein>
<name>A0A286U8T1_9AGAM</name>
<dbReference type="Gene3D" id="2.40.40.10">
    <property type="entry name" value="RlpA-like domain"/>
    <property type="match status" value="1"/>
</dbReference>
<feature type="region of interest" description="Disordered" evidence="2">
    <location>
        <begin position="140"/>
        <end position="263"/>
    </location>
</feature>
<evidence type="ECO:0000256" key="2">
    <source>
        <dbReference type="SAM" id="MobiDB-lite"/>
    </source>
</evidence>
<keyword evidence="5" id="KW-1185">Reference proteome</keyword>
<dbReference type="PANTHER" id="PTHR31836:SF28">
    <property type="entry name" value="SRCR DOMAIN-CONTAINING PROTEIN-RELATED"/>
    <property type="match status" value="1"/>
</dbReference>
<dbReference type="AlphaFoldDB" id="A0A286U8T1"/>
<evidence type="ECO:0000256" key="1">
    <source>
        <dbReference type="ARBA" id="ARBA00022729"/>
    </source>
</evidence>
<accession>A0A286U8T1</accession>
<gene>
    <name evidence="4" type="ORF">PNOK_0884900</name>
</gene>
<feature type="chain" id="PRO_5013864155" evidence="3">
    <location>
        <begin position="29"/>
        <end position="278"/>
    </location>
</feature>
<evidence type="ECO:0000256" key="3">
    <source>
        <dbReference type="SAM" id="SignalP"/>
    </source>
</evidence>
<keyword evidence="1 3" id="KW-0732">Signal</keyword>
<dbReference type="InterPro" id="IPR036908">
    <property type="entry name" value="RlpA-like_sf"/>
</dbReference>
<evidence type="ECO:0000313" key="4">
    <source>
        <dbReference type="EMBL" id="PAV15991.1"/>
    </source>
</evidence>
<dbReference type="InParanoid" id="A0A286U8T1"/>
<comment type="caution">
    <text evidence="4">The sequence shown here is derived from an EMBL/GenBank/DDBJ whole genome shotgun (WGS) entry which is preliminary data.</text>
</comment>
<organism evidence="4 5">
    <name type="scientific">Pyrrhoderma noxium</name>
    <dbReference type="NCBI Taxonomy" id="2282107"/>
    <lineage>
        <taxon>Eukaryota</taxon>
        <taxon>Fungi</taxon>
        <taxon>Dikarya</taxon>
        <taxon>Basidiomycota</taxon>
        <taxon>Agaricomycotina</taxon>
        <taxon>Agaricomycetes</taxon>
        <taxon>Hymenochaetales</taxon>
        <taxon>Hymenochaetaceae</taxon>
        <taxon>Pyrrhoderma</taxon>
    </lineage>
</organism>
<sequence length="278" mass="27943">MKSIPSLYLVPSLLPFFSSFFFLGTARAGSTDVPADLNTGTSKFTYYNVSVGLGACGLLNNEEDYTVALNEAQFGSGYPGPHCYEKIKISYGGKETTAVIMDKCPGCPSEGLDLSPGLFGFFQDLGTGVIHGSWSLTGEKWKEGETLPGPNNPQSSDSSSSSNSTSSSSTDSGSSSTAASTSTSTSGTSPSSTSTSSSSSSSDSSPGSTSATETSSTAETTTSGASASDTNTASTTDTTDTASTANTTDTMSSTSLSSTTTTALSAATLTGSNSCTCS</sequence>
<feature type="signal peptide" evidence="3">
    <location>
        <begin position="1"/>
        <end position="28"/>
    </location>
</feature>
<proteinExistence type="predicted"/>
<feature type="compositionally biased region" description="Low complexity" evidence="2">
    <location>
        <begin position="155"/>
        <end position="263"/>
    </location>
</feature>
<dbReference type="PANTHER" id="PTHR31836">
    <property type="match status" value="1"/>
</dbReference>
<dbReference type="CDD" id="cd22191">
    <property type="entry name" value="DPBB_RlpA_EXP_N-like"/>
    <property type="match status" value="1"/>
</dbReference>
<dbReference type="InterPro" id="IPR051477">
    <property type="entry name" value="Expansin_CellWall"/>
</dbReference>
<reference evidence="4 5" key="1">
    <citation type="journal article" date="2017" name="Mol. Ecol.">
        <title>Comparative and population genomic landscape of Phellinus noxius: A hypervariable fungus causing root rot in trees.</title>
        <authorList>
            <person name="Chung C.L."/>
            <person name="Lee T.J."/>
            <person name="Akiba M."/>
            <person name="Lee H.H."/>
            <person name="Kuo T.H."/>
            <person name="Liu D."/>
            <person name="Ke H.M."/>
            <person name="Yokoi T."/>
            <person name="Roa M.B."/>
            <person name="Lu M.J."/>
            <person name="Chang Y.Y."/>
            <person name="Ann P.J."/>
            <person name="Tsai J.N."/>
            <person name="Chen C.Y."/>
            <person name="Tzean S.S."/>
            <person name="Ota Y."/>
            <person name="Hattori T."/>
            <person name="Sahashi N."/>
            <person name="Liou R.F."/>
            <person name="Kikuchi T."/>
            <person name="Tsai I.J."/>
        </authorList>
    </citation>
    <scope>NUCLEOTIDE SEQUENCE [LARGE SCALE GENOMIC DNA]</scope>
    <source>
        <strain evidence="4 5">FFPRI411160</strain>
    </source>
</reference>
<dbReference type="OrthoDB" id="623670at2759"/>
<dbReference type="EMBL" id="NBII01000009">
    <property type="protein sequence ID" value="PAV15991.1"/>
    <property type="molecule type" value="Genomic_DNA"/>
</dbReference>